<evidence type="ECO:0000256" key="4">
    <source>
        <dbReference type="ARBA" id="ARBA00022553"/>
    </source>
</evidence>
<keyword evidence="9" id="KW-0812">Transmembrane</keyword>
<dbReference type="InterPro" id="IPR050736">
    <property type="entry name" value="Sensor_HK_Regulatory"/>
</dbReference>
<keyword evidence="13" id="KW-1185">Reference proteome</keyword>
<evidence type="ECO:0000313" key="13">
    <source>
        <dbReference type="Proteomes" id="UP000248057"/>
    </source>
</evidence>
<feature type="domain" description="Histidine kinase" evidence="10">
    <location>
        <begin position="131"/>
        <end position="343"/>
    </location>
</feature>
<dbReference type="Gene3D" id="3.30.565.10">
    <property type="entry name" value="Histidine kinase-like ATPase, C-terminal domain"/>
    <property type="match status" value="1"/>
</dbReference>
<dbReference type="FunFam" id="3.30.565.10:FF:000006">
    <property type="entry name" value="Sensor histidine kinase WalK"/>
    <property type="match status" value="1"/>
</dbReference>
<dbReference type="InterPro" id="IPR004358">
    <property type="entry name" value="Sig_transdc_His_kin-like_C"/>
</dbReference>
<dbReference type="Pfam" id="PF00512">
    <property type="entry name" value="HisKA"/>
    <property type="match status" value="1"/>
</dbReference>
<keyword evidence="4" id="KW-0597">Phosphoprotein</keyword>
<dbReference type="SMART" id="SM00388">
    <property type="entry name" value="HisKA"/>
    <property type="match status" value="1"/>
</dbReference>
<dbReference type="CDD" id="cd06225">
    <property type="entry name" value="HAMP"/>
    <property type="match status" value="1"/>
</dbReference>
<dbReference type="EC" id="2.7.13.3" evidence="3"/>
<dbReference type="InterPro" id="IPR003660">
    <property type="entry name" value="HAMP_dom"/>
</dbReference>
<evidence type="ECO:0000256" key="6">
    <source>
        <dbReference type="ARBA" id="ARBA00022777"/>
    </source>
</evidence>
<dbReference type="AlphaFoldDB" id="A0A2V3YB17"/>
<proteinExistence type="predicted"/>
<evidence type="ECO:0000256" key="1">
    <source>
        <dbReference type="ARBA" id="ARBA00000085"/>
    </source>
</evidence>
<comment type="subcellular location">
    <subcellularLocation>
        <location evidence="2">Membrane</location>
    </subcellularLocation>
</comment>
<dbReference type="Gene3D" id="1.10.287.130">
    <property type="match status" value="1"/>
</dbReference>
<evidence type="ECO:0000256" key="8">
    <source>
        <dbReference type="ARBA" id="ARBA00023136"/>
    </source>
</evidence>
<dbReference type="InterPro" id="IPR036890">
    <property type="entry name" value="HATPase_C_sf"/>
</dbReference>
<evidence type="ECO:0000259" key="11">
    <source>
        <dbReference type="PROSITE" id="PS50885"/>
    </source>
</evidence>
<feature type="transmembrane region" description="Helical" evidence="9">
    <location>
        <begin position="7"/>
        <end position="34"/>
    </location>
</feature>
<dbReference type="InterPro" id="IPR036097">
    <property type="entry name" value="HisK_dim/P_sf"/>
</dbReference>
<dbReference type="GeneID" id="86060078"/>
<gene>
    <name evidence="12" type="ORF">DFR60_10287</name>
</gene>
<dbReference type="SUPFAM" id="SSF47384">
    <property type="entry name" value="Homodimeric domain of signal transducing histidine kinase"/>
    <property type="match status" value="1"/>
</dbReference>
<evidence type="ECO:0000256" key="2">
    <source>
        <dbReference type="ARBA" id="ARBA00004370"/>
    </source>
</evidence>
<evidence type="ECO:0000256" key="5">
    <source>
        <dbReference type="ARBA" id="ARBA00022679"/>
    </source>
</evidence>
<keyword evidence="8 9" id="KW-0472">Membrane</keyword>
<evidence type="ECO:0000256" key="3">
    <source>
        <dbReference type="ARBA" id="ARBA00012438"/>
    </source>
</evidence>
<dbReference type="GO" id="GO:0000155">
    <property type="term" value="F:phosphorelay sensor kinase activity"/>
    <property type="evidence" value="ECO:0007669"/>
    <property type="project" value="InterPro"/>
</dbReference>
<accession>A0A2V3YB17</accession>
<reference evidence="12 13" key="1">
    <citation type="submission" date="2018-05" db="EMBL/GenBank/DDBJ databases">
        <title>Genomic Encyclopedia of Type Strains, Phase IV (KMG-IV): sequencing the most valuable type-strain genomes for metagenomic binning, comparative biology and taxonomic classification.</title>
        <authorList>
            <person name="Goeker M."/>
        </authorList>
    </citation>
    <scope>NUCLEOTIDE SEQUENCE [LARGE SCALE GENOMIC DNA]</scope>
    <source>
        <strain evidence="12 13">DSM 24995</strain>
    </source>
</reference>
<dbReference type="InterPro" id="IPR005467">
    <property type="entry name" value="His_kinase_dom"/>
</dbReference>
<comment type="catalytic activity">
    <reaction evidence="1">
        <text>ATP + protein L-histidine = ADP + protein N-phospho-L-histidine.</text>
        <dbReference type="EC" id="2.7.13.3"/>
    </reaction>
</comment>
<evidence type="ECO:0000256" key="7">
    <source>
        <dbReference type="ARBA" id="ARBA00023012"/>
    </source>
</evidence>
<dbReference type="CDD" id="cd00075">
    <property type="entry name" value="HATPase"/>
    <property type="match status" value="1"/>
</dbReference>
<dbReference type="PANTHER" id="PTHR43711:SF1">
    <property type="entry name" value="HISTIDINE KINASE 1"/>
    <property type="match status" value="1"/>
</dbReference>
<feature type="domain" description="HAMP" evidence="11">
    <location>
        <begin position="70"/>
        <end position="123"/>
    </location>
</feature>
<organism evidence="12 13">
    <name type="scientific">Hungatella effluvii</name>
    <dbReference type="NCBI Taxonomy" id="1096246"/>
    <lineage>
        <taxon>Bacteria</taxon>
        <taxon>Bacillati</taxon>
        <taxon>Bacillota</taxon>
        <taxon>Clostridia</taxon>
        <taxon>Lachnospirales</taxon>
        <taxon>Lachnospiraceae</taxon>
        <taxon>Hungatella</taxon>
    </lineage>
</organism>
<dbReference type="CDD" id="cd00082">
    <property type="entry name" value="HisKA"/>
    <property type="match status" value="1"/>
</dbReference>
<dbReference type="Pfam" id="PF00672">
    <property type="entry name" value="HAMP"/>
    <property type="match status" value="1"/>
</dbReference>
<dbReference type="SUPFAM" id="SSF55874">
    <property type="entry name" value="ATPase domain of HSP90 chaperone/DNA topoisomerase II/histidine kinase"/>
    <property type="match status" value="1"/>
</dbReference>
<feature type="transmembrane region" description="Helical" evidence="9">
    <location>
        <begin position="46"/>
        <end position="68"/>
    </location>
</feature>
<protein>
    <recommendedName>
        <fullName evidence="3">histidine kinase</fullName>
        <ecNumber evidence="3">2.7.13.3</ecNumber>
    </recommendedName>
</protein>
<name>A0A2V3YB17_9FIRM</name>
<dbReference type="SUPFAM" id="SSF158472">
    <property type="entry name" value="HAMP domain-like"/>
    <property type="match status" value="1"/>
</dbReference>
<sequence length="343" mass="38278">MIRKFKLSVAFFFTITLIMAMAFFATGFLTYLSLRSAPDQYSRPAAWLPMLGLATATVVVSIFLTFMISRTFFIPIERLIAALKKVASGNFDVRLPEQSETPEVTEMNVNFNKMVSELNSMELLQSDFIQNVSHEIKTPLSAIEGYATLLNSAPLNGELHEYANRILESTRQLSSLTGNILRLSKLENQQILPEKSLFSLDEQLRQAVLSLEPLWSAKNLDIEIDLPEVEYYGNEDLIYQVWTNLFSNAVKFTPQNGTISVKIEKAPDFVSVEIRDSGVGMAKEIQNHIFDKFYQGERNRNMEGNGLGLALVKRIVELCAGSVTVDSCPGGGSAFTVSLPYSS</sequence>
<dbReference type="Proteomes" id="UP000248057">
    <property type="component" value="Unassembled WGS sequence"/>
</dbReference>
<evidence type="ECO:0000259" key="10">
    <source>
        <dbReference type="PROSITE" id="PS50109"/>
    </source>
</evidence>
<dbReference type="SMART" id="SM00387">
    <property type="entry name" value="HATPase_c"/>
    <property type="match status" value="1"/>
</dbReference>
<dbReference type="FunFam" id="1.10.287.130:FF:000001">
    <property type="entry name" value="Two-component sensor histidine kinase"/>
    <property type="match status" value="1"/>
</dbReference>
<dbReference type="Pfam" id="PF02518">
    <property type="entry name" value="HATPase_c"/>
    <property type="match status" value="1"/>
</dbReference>
<dbReference type="GO" id="GO:0016020">
    <property type="term" value="C:membrane"/>
    <property type="evidence" value="ECO:0007669"/>
    <property type="project" value="UniProtKB-SubCell"/>
</dbReference>
<dbReference type="Gene3D" id="6.10.340.10">
    <property type="match status" value="1"/>
</dbReference>
<evidence type="ECO:0000313" key="12">
    <source>
        <dbReference type="EMBL" id="PXX55813.1"/>
    </source>
</evidence>
<evidence type="ECO:0000256" key="9">
    <source>
        <dbReference type="SAM" id="Phobius"/>
    </source>
</evidence>
<keyword evidence="9" id="KW-1133">Transmembrane helix</keyword>
<dbReference type="PROSITE" id="PS50109">
    <property type="entry name" value="HIS_KIN"/>
    <property type="match status" value="1"/>
</dbReference>
<dbReference type="InterPro" id="IPR003594">
    <property type="entry name" value="HATPase_dom"/>
</dbReference>
<dbReference type="RefSeq" id="WP_110321691.1">
    <property type="nucleotide sequence ID" value="NZ_QJKD01000002.1"/>
</dbReference>
<dbReference type="PANTHER" id="PTHR43711">
    <property type="entry name" value="TWO-COMPONENT HISTIDINE KINASE"/>
    <property type="match status" value="1"/>
</dbReference>
<dbReference type="InterPro" id="IPR003661">
    <property type="entry name" value="HisK_dim/P_dom"/>
</dbReference>
<dbReference type="PROSITE" id="PS50885">
    <property type="entry name" value="HAMP"/>
    <property type="match status" value="1"/>
</dbReference>
<keyword evidence="6 12" id="KW-0418">Kinase</keyword>
<keyword evidence="5" id="KW-0808">Transferase</keyword>
<dbReference type="EMBL" id="QJKD01000002">
    <property type="protein sequence ID" value="PXX55813.1"/>
    <property type="molecule type" value="Genomic_DNA"/>
</dbReference>
<keyword evidence="7" id="KW-0902">Two-component regulatory system</keyword>
<dbReference type="SMART" id="SM00304">
    <property type="entry name" value="HAMP"/>
    <property type="match status" value="1"/>
</dbReference>
<comment type="caution">
    <text evidence="12">The sequence shown here is derived from an EMBL/GenBank/DDBJ whole genome shotgun (WGS) entry which is preliminary data.</text>
</comment>
<dbReference type="PRINTS" id="PR00344">
    <property type="entry name" value="BCTRLSENSOR"/>
</dbReference>